<keyword evidence="11" id="KW-0915">Sodium</keyword>
<dbReference type="PANTHER" id="PTHR11827:SF103">
    <property type="entry name" value="SODIUM CHLORIDE COTRANSPORTER 69, ISOFORM E"/>
    <property type="match status" value="1"/>
</dbReference>
<protein>
    <recommendedName>
        <fullName evidence="21">Solute carrier family 12 member 3</fullName>
    </recommendedName>
    <alternativeName>
        <fullName evidence="22">Na-Cl symporter</fullName>
    </alternativeName>
    <alternativeName>
        <fullName evidence="23">Thiazide-sensitive sodium-chloride cotransporter</fullName>
    </alternativeName>
</protein>
<evidence type="ECO:0000256" key="3">
    <source>
        <dbReference type="ARBA" id="ARBA00022475"/>
    </source>
</evidence>
<feature type="domain" description="SLC12A transporter C-terminal" evidence="26">
    <location>
        <begin position="531"/>
        <end position="942"/>
    </location>
</feature>
<evidence type="ECO:0000313" key="28">
    <source>
        <dbReference type="Proteomes" id="UP000285301"/>
    </source>
</evidence>
<feature type="transmembrane region" description="Helical" evidence="24">
    <location>
        <begin position="385"/>
        <end position="405"/>
    </location>
</feature>
<feature type="domain" description="Amino acid permease/ SLC12A" evidence="25">
    <location>
        <begin position="28"/>
        <end position="522"/>
    </location>
</feature>
<evidence type="ECO:0000256" key="14">
    <source>
        <dbReference type="ARBA" id="ARBA00023157"/>
    </source>
</evidence>
<keyword evidence="13 24" id="KW-0472">Membrane</keyword>
<keyword evidence="9" id="KW-0769">Symport</keyword>
<evidence type="ECO:0000256" key="4">
    <source>
        <dbReference type="ARBA" id="ARBA00022553"/>
    </source>
</evidence>
<evidence type="ECO:0000256" key="9">
    <source>
        <dbReference type="ARBA" id="ARBA00022847"/>
    </source>
</evidence>
<dbReference type="GO" id="GO:0006884">
    <property type="term" value="P:cell volume homeostasis"/>
    <property type="evidence" value="ECO:0007669"/>
    <property type="project" value="TreeGrafter"/>
</dbReference>
<keyword evidence="4" id="KW-0597">Phosphoprotein</keyword>
<feature type="transmembrane region" description="Helical" evidence="24">
    <location>
        <begin position="260"/>
        <end position="286"/>
    </location>
</feature>
<sequence length="942" mass="105589">NGFFNETPQNEAIERGLSSEKFGWFEGVFVRTCVNLLGVMLFMRMGWMAGQAGIVVALLQIILATAITCLTTLSMNALCTNGDIGAGGIYSMISRSLGPEAGAVIGIIFAFTNAAFVGLNLIGAAEAVVQIFEHFGIGITGISIHDIRIIGFSFLILIALIPIISLQFEAKTQSFFLILLVICIMDYFIGALILPNDDQIAKGFVGWKGYVAAGNLWPKWDGANFFSVFGVFFPSVTPIFTGACMSGDLKDPASAIPKGTFLSIFATSATYAVFIIFTGCTIISYATGNIADSQWNNQTCLAESCPYGLINDYNTVAISSGLSHIGMKIEPFIYAGILAASLSSALGCYMAAPRIFQSFAEDRLLPYISWFAKGYGPANDPRRGYLLTFIIAIIFTAIGDLNQIAPYISNFYLASFFLVNITCFHASWVNTPSFRPSFRYFNKWISLLSGAICFALMFLLDWISAVLSVTLMVVIWVYMAKMSPNVNWGTTSEAQLFNLALGSALKLYWTEEHVKNYRPKIILMSGNPSARPAMVDMASNITKDYGMLFLAHIKSGEITNEMRVSAIEAQKVWLRLRKVKAFYVLSEGKSLEDGIRRIGPICGLGKLRPNIVMLGFKTNWHECSETDLRDYFNVIHYALDMRFSLIIFRLQEGFDFSDFFTSVENKDDTSEENKPKEPPRNISFPTHLDIIQETAENTVKSLKDFVGMAVRVDRIFDSNNMQNKKESIDTLNEEHLTVPRQVMNSVNQFQRIQKEGTIDVWWLYDTGGIAILIAWILRNNNLWKNTKIRVFTVINDVKDTEKTKINLIEMLQKFRIPFSDVTVLTDSNPPSDETKLQFRDVIADWLDDDENARFKSFHFPPTRITKNELITLKELTNRHIRLRELLLQYSANATLIVMSLPMPVKGICSAPLYLAWLEMLTQNMPPFLLVRGNNSNVLTFYC</sequence>
<evidence type="ECO:0000256" key="10">
    <source>
        <dbReference type="ARBA" id="ARBA00022989"/>
    </source>
</evidence>
<dbReference type="PANTHER" id="PTHR11827">
    <property type="entry name" value="SOLUTE CARRIER FAMILY 12, CATION COTRANSPORTERS"/>
    <property type="match status" value="1"/>
</dbReference>
<dbReference type="InterPro" id="IPR004842">
    <property type="entry name" value="SLC12A_fam"/>
</dbReference>
<evidence type="ECO:0000256" key="5">
    <source>
        <dbReference type="ARBA" id="ARBA00022692"/>
    </source>
</evidence>
<dbReference type="GO" id="GO:0055075">
    <property type="term" value="P:potassium ion homeostasis"/>
    <property type="evidence" value="ECO:0007669"/>
    <property type="project" value="TreeGrafter"/>
</dbReference>
<evidence type="ECO:0000256" key="19">
    <source>
        <dbReference type="ARBA" id="ARBA00056815"/>
    </source>
</evidence>
<feature type="transmembrane region" description="Helical" evidence="24">
    <location>
        <begin position="411"/>
        <end position="430"/>
    </location>
</feature>
<name>A0A3S3PPK7_9ACAR</name>
<dbReference type="GO" id="GO:0005524">
    <property type="term" value="F:ATP binding"/>
    <property type="evidence" value="ECO:0007669"/>
    <property type="project" value="UniProtKB-KW"/>
</dbReference>
<keyword evidence="7" id="KW-0067">ATP-binding</keyword>
<dbReference type="AlphaFoldDB" id="A0A3S3PPK7"/>
<keyword evidence="6" id="KW-0547">Nucleotide-binding</keyword>
<proteinExistence type="predicted"/>
<evidence type="ECO:0000256" key="22">
    <source>
        <dbReference type="ARBA" id="ARBA00076232"/>
    </source>
</evidence>
<feature type="transmembrane region" description="Helical" evidence="24">
    <location>
        <begin position="174"/>
        <end position="194"/>
    </location>
</feature>
<feature type="transmembrane region" description="Helical" evidence="24">
    <location>
        <begin position="149"/>
        <end position="168"/>
    </location>
</feature>
<keyword evidence="8" id="KW-0832">Ubl conjugation</keyword>
<feature type="transmembrane region" description="Helical" evidence="24">
    <location>
        <begin position="22"/>
        <end position="42"/>
    </location>
</feature>
<dbReference type="Pfam" id="PF00324">
    <property type="entry name" value="AA_permease"/>
    <property type="match status" value="1"/>
</dbReference>
<accession>A0A3S3PPK7</accession>
<feature type="transmembrane region" description="Helical" evidence="24">
    <location>
        <begin position="332"/>
        <end position="352"/>
    </location>
</feature>
<evidence type="ECO:0000259" key="25">
    <source>
        <dbReference type="Pfam" id="PF00324"/>
    </source>
</evidence>
<dbReference type="FunFam" id="1.20.1740.10:FF:000018">
    <property type="entry name" value="solute carrier family 12 member 3 isoform X2"/>
    <property type="match status" value="1"/>
</dbReference>
<feature type="transmembrane region" description="Helical" evidence="24">
    <location>
        <begin position="451"/>
        <end position="479"/>
    </location>
</feature>
<evidence type="ECO:0000256" key="6">
    <source>
        <dbReference type="ARBA" id="ARBA00022741"/>
    </source>
</evidence>
<evidence type="ECO:0000256" key="18">
    <source>
        <dbReference type="ARBA" id="ARBA00050884"/>
    </source>
</evidence>
<evidence type="ECO:0000256" key="7">
    <source>
        <dbReference type="ARBA" id="ARBA00022840"/>
    </source>
</evidence>
<evidence type="ECO:0000256" key="1">
    <source>
        <dbReference type="ARBA" id="ARBA00004424"/>
    </source>
</evidence>
<organism evidence="27 28">
    <name type="scientific">Dinothrombium tinctorium</name>
    <dbReference type="NCBI Taxonomy" id="1965070"/>
    <lineage>
        <taxon>Eukaryota</taxon>
        <taxon>Metazoa</taxon>
        <taxon>Ecdysozoa</taxon>
        <taxon>Arthropoda</taxon>
        <taxon>Chelicerata</taxon>
        <taxon>Arachnida</taxon>
        <taxon>Acari</taxon>
        <taxon>Acariformes</taxon>
        <taxon>Trombidiformes</taxon>
        <taxon>Prostigmata</taxon>
        <taxon>Anystina</taxon>
        <taxon>Parasitengona</taxon>
        <taxon>Trombidioidea</taxon>
        <taxon>Trombidiidae</taxon>
        <taxon>Dinothrombium</taxon>
    </lineage>
</organism>
<keyword evidence="5 24" id="KW-0812">Transmembrane</keyword>
<dbReference type="GO" id="GO:0016324">
    <property type="term" value="C:apical plasma membrane"/>
    <property type="evidence" value="ECO:0007669"/>
    <property type="project" value="UniProtKB-SubCell"/>
</dbReference>
<evidence type="ECO:0000256" key="13">
    <source>
        <dbReference type="ARBA" id="ARBA00023136"/>
    </source>
</evidence>
<keyword evidence="28" id="KW-1185">Reference proteome</keyword>
<evidence type="ECO:0000256" key="8">
    <source>
        <dbReference type="ARBA" id="ARBA00022843"/>
    </source>
</evidence>
<feature type="transmembrane region" description="Helical" evidence="24">
    <location>
        <begin position="54"/>
        <end position="73"/>
    </location>
</feature>
<reference evidence="27 28" key="1">
    <citation type="journal article" date="2018" name="Gigascience">
        <title>Genomes of trombidid mites reveal novel predicted allergens and laterally-transferred genes associated with secondary metabolism.</title>
        <authorList>
            <person name="Dong X."/>
            <person name="Chaisiri K."/>
            <person name="Xia D."/>
            <person name="Armstrong S.D."/>
            <person name="Fang Y."/>
            <person name="Donnelly M.J."/>
            <person name="Kadowaki T."/>
            <person name="McGarry J.W."/>
            <person name="Darby A.C."/>
            <person name="Makepeace B.L."/>
        </authorList>
    </citation>
    <scope>NUCLEOTIDE SEQUENCE [LARGE SCALE GENOMIC DNA]</scope>
    <source>
        <strain evidence="27">UoL-WK</strain>
    </source>
</reference>
<dbReference type="GO" id="GO:0008511">
    <property type="term" value="F:sodium:potassium:chloride symporter activity"/>
    <property type="evidence" value="ECO:0007669"/>
    <property type="project" value="TreeGrafter"/>
</dbReference>
<feature type="transmembrane region" description="Helical" evidence="24">
    <location>
        <begin position="760"/>
        <end position="777"/>
    </location>
</feature>
<evidence type="ECO:0000259" key="26">
    <source>
        <dbReference type="Pfam" id="PF03522"/>
    </source>
</evidence>
<dbReference type="GO" id="GO:0055078">
    <property type="term" value="P:sodium ion homeostasis"/>
    <property type="evidence" value="ECO:0007669"/>
    <property type="project" value="TreeGrafter"/>
</dbReference>
<dbReference type="GO" id="GO:0055064">
    <property type="term" value="P:chloride ion homeostasis"/>
    <property type="evidence" value="ECO:0007669"/>
    <property type="project" value="TreeGrafter"/>
</dbReference>
<dbReference type="OrthoDB" id="2020542at2759"/>
<evidence type="ECO:0000256" key="21">
    <source>
        <dbReference type="ARBA" id="ARBA00073714"/>
    </source>
</evidence>
<comment type="function">
    <text evidence="19">Electroneutral sodium and chloride ion cotransporter, which acts as a key mediator of sodium and chloride reabsorption in kidney distal convoluted tubules. Also acts as a receptor for the pro-inflammatory cytokine IL18, thereby contributing to IL18-induced cytokine production, including IFNG, IL6, IL18 and CCL2. May act either independently of IL18R1, or in a complex with IL18R1.</text>
</comment>
<keyword evidence="15" id="KW-0325">Glycoprotein</keyword>
<dbReference type="InterPro" id="IPR018491">
    <property type="entry name" value="SLC12_C"/>
</dbReference>
<feature type="transmembrane region" description="Helical" evidence="24">
    <location>
        <begin position="101"/>
        <end position="129"/>
    </location>
</feature>
<keyword evidence="12" id="KW-0406">Ion transport</keyword>
<feature type="non-terminal residue" evidence="27">
    <location>
        <position position="1"/>
    </location>
</feature>
<dbReference type="Gene3D" id="1.20.1740.10">
    <property type="entry name" value="Amino acid/polyamine transporter I"/>
    <property type="match status" value="1"/>
</dbReference>
<comment type="catalytic activity">
    <reaction evidence="18">
        <text>chloride(out) + Na(+)(out) = chloride(in) + Na(+)(in)</text>
        <dbReference type="Rhea" id="RHEA:73887"/>
        <dbReference type="ChEBI" id="CHEBI:17996"/>
        <dbReference type="ChEBI" id="CHEBI:29101"/>
    </reaction>
</comment>
<keyword evidence="16" id="KW-0739">Sodium transport</keyword>
<comment type="caution">
    <text evidence="27">The sequence shown here is derived from an EMBL/GenBank/DDBJ whole genome shotgun (WGS) entry which is preliminary data.</text>
</comment>
<evidence type="ECO:0000256" key="17">
    <source>
        <dbReference type="ARBA" id="ARBA00023214"/>
    </source>
</evidence>
<dbReference type="STRING" id="1965070.A0A3S3PPK7"/>
<keyword evidence="2" id="KW-0813">Transport</keyword>
<keyword evidence="10 24" id="KW-1133">Transmembrane helix</keyword>
<dbReference type="EMBL" id="NCKU01004595">
    <property type="protein sequence ID" value="RWS05726.1"/>
    <property type="molecule type" value="Genomic_DNA"/>
</dbReference>
<evidence type="ECO:0000256" key="20">
    <source>
        <dbReference type="ARBA" id="ARBA00063035"/>
    </source>
</evidence>
<evidence type="ECO:0000256" key="11">
    <source>
        <dbReference type="ARBA" id="ARBA00023053"/>
    </source>
</evidence>
<evidence type="ECO:0000256" key="2">
    <source>
        <dbReference type="ARBA" id="ARBA00022448"/>
    </source>
</evidence>
<dbReference type="GO" id="GO:1990573">
    <property type="term" value="P:potassium ion import across plasma membrane"/>
    <property type="evidence" value="ECO:0007669"/>
    <property type="project" value="TreeGrafter"/>
</dbReference>
<comment type="subunit">
    <text evidence="20">Homodimer; adopts a domain-swap conformation at the scissor helices connecting the transmembrane domain and C-terminal domain. Interacts with KLHL3. Interacts with IL18R1; this interaction is increased by IL18 treatment.</text>
</comment>
<evidence type="ECO:0000256" key="12">
    <source>
        <dbReference type="ARBA" id="ARBA00023065"/>
    </source>
</evidence>
<dbReference type="Pfam" id="PF03522">
    <property type="entry name" value="SLC12"/>
    <property type="match status" value="1"/>
</dbReference>
<gene>
    <name evidence="27" type="ORF">B4U79_14572</name>
</gene>
<keyword evidence="17" id="KW-0868">Chloride</keyword>
<evidence type="ECO:0000256" key="16">
    <source>
        <dbReference type="ARBA" id="ARBA00023201"/>
    </source>
</evidence>
<comment type="subcellular location">
    <subcellularLocation>
        <location evidence="1">Apical cell membrane</location>
        <topology evidence="1">Multi-pass membrane protein</topology>
    </subcellularLocation>
</comment>
<evidence type="ECO:0000256" key="15">
    <source>
        <dbReference type="ARBA" id="ARBA00023180"/>
    </source>
</evidence>
<dbReference type="InterPro" id="IPR004841">
    <property type="entry name" value="AA-permease/SLC12A_dom"/>
</dbReference>
<evidence type="ECO:0000256" key="23">
    <source>
        <dbReference type="ARBA" id="ARBA00077939"/>
    </source>
</evidence>
<evidence type="ECO:0000256" key="24">
    <source>
        <dbReference type="SAM" id="Phobius"/>
    </source>
</evidence>
<keyword evidence="14" id="KW-1015">Disulfide bond</keyword>
<evidence type="ECO:0000313" key="27">
    <source>
        <dbReference type="EMBL" id="RWS05726.1"/>
    </source>
</evidence>
<keyword evidence="3" id="KW-1003">Cell membrane</keyword>
<dbReference type="Proteomes" id="UP000285301">
    <property type="component" value="Unassembled WGS sequence"/>
</dbReference>